<keyword evidence="2" id="KW-1133">Transmembrane helix</keyword>
<sequence length="125" mass="14322">MSEENSHVLQELIMQTMDNVRELTKQFSEVKTLLSSSMQNNNDINKLLVERADRHREEINKLKDDVRNLMHSQIDLEEYDTLKDDVADLQESRSATIKVFTIIGGLIGTILTSAAAIFIDKFILK</sequence>
<keyword evidence="1" id="KW-0175">Coiled coil</keyword>
<gene>
    <name evidence="3" type="ORF">NCTC10571_01496</name>
</gene>
<feature type="transmembrane region" description="Helical" evidence="2">
    <location>
        <begin position="99"/>
        <end position="119"/>
    </location>
</feature>
<name>A0A378NSI7_9FIRM</name>
<evidence type="ECO:0000256" key="2">
    <source>
        <dbReference type="SAM" id="Phobius"/>
    </source>
</evidence>
<keyword evidence="2" id="KW-0812">Transmembrane</keyword>
<feature type="coiled-coil region" evidence="1">
    <location>
        <begin position="45"/>
        <end position="72"/>
    </location>
</feature>
<organism evidence="3 4">
    <name type="scientific">Megamonas hypermegale</name>
    <dbReference type="NCBI Taxonomy" id="158847"/>
    <lineage>
        <taxon>Bacteria</taxon>
        <taxon>Bacillati</taxon>
        <taxon>Bacillota</taxon>
        <taxon>Negativicutes</taxon>
        <taxon>Selenomonadales</taxon>
        <taxon>Selenomonadaceae</taxon>
        <taxon>Megamonas</taxon>
    </lineage>
</organism>
<evidence type="ECO:0000313" key="3">
    <source>
        <dbReference type="EMBL" id="STY71340.1"/>
    </source>
</evidence>
<dbReference type="EMBL" id="UGPP01000001">
    <property type="protein sequence ID" value="STY71340.1"/>
    <property type="molecule type" value="Genomic_DNA"/>
</dbReference>
<evidence type="ECO:0000256" key="1">
    <source>
        <dbReference type="SAM" id="Coils"/>
    </source>
</evidence>
<dbReference type="AlphaFoldDB" id="A0A378NSI7"/>
<keyword evidence="2" id="KW-0472">Membrane</keyword>
<dbReference type="RefSeq" id="WP_115151698.1">
    <property type="nucleotide sequence ID" value="NZ_UGPP01000001.1"/>
</dbReference>
<accession>A0A378NSI7</accession>
<reference evidence="3 4" key="1">
    <citation type="submission" date="2018-06" db="EMBL/GenBank/DDBJ databases">
        <authorList>
            <consortium name="Pathogen Informatics"/>
            <person name="Doyle S."/>
        </authorList>
    </citation>
    <scope>NUCLEOTIDE SEQUENCE [LARGE SCALE GENOMIC DNA]</scope>
    <source>
        <strain evidence="3 4">NCTC10571</strain>
    </source>
</reference>
<evidence type="ECO:0000313" key="4">
    <source>
        <dbReference type="Proteomes" id="UP000255234"/>
    </source>
</evidence>
<proteinExistence type="predicted"/>
<dbReference type="Proteomes" id="UP000255234">
    <property type="component" value="Unassembled WGS sequence"/>
</dbReference>
<protein>
    <submittedName>
        <fullName evidence="3">Uncharacterized protein</fullName>
    </submittedName>
</protein>